<dbReference type="InterPro" id="IPR023211">
    <property type="entry name" value="DNA_pol_palm_dom_sf"/>
</dbReference>
<dbReference type="SUPFAM" id="SSF56672">
    <property type="entry name" value="DNA/RNA polymerases"/>
    <property type="match status" value="1"/>
</dbReference>
<dbReference type="EMBL" id="CACRXK020019794">
    <property type="protein sequence ID" value="CAB4034076.1"/>
    <property type="molecule type" value="Genomic_DNA"/>
</dbReference>
<dbReference type="InterPro" id="IPR043502">
    <property type="entry name" value="DNA/RNA_pol_sf"/>
</dbReference>
<organism evidence="1 2">
    <name type="scientific">Paramuricea clavata</name>
    <name type="common">Red gorgonian</name>
    <name type="synonym">Violescent sea-whip</name>
    <dbReference type="NCBI Taxonomy" id="317549"/>
    <lineage>
        <taxon>Eukaryota</taxon>
        <taxon>Metazoa</taxon>
        <taxon>Cnidaria</taxon>
        <taxon>Anthozoa</taxon>
        <taxon>Octocorallia</taxon>
        <taxon>Malacalcyonacea</taxon>
        <taxon>Plexauridae</taxon>
        <taxon>Paramuricea</taxon>
    </lineage>
</organism>
<dbReference type="AlphaFoldDB" id="A0A7D9JPW6"/>
<comment type="caution">
    <text evidence="1">The sequence shown here is derived from an EMBL/GenBank/DDBJ whole genome shotgun (WGS) entry which is preliminary data.</text>
</comment>
<gene>
    <name evidence="1" type="ORF">PACLA_8A070861</name>
</gene>
<dbReference type="Proteomes" id="UP001152795">
    <property type="component" value="Unassembled WGS sequence"/>
</dbReference>
<feature type="non-terminal residue" evidence="1">
    <location>
        <position position="1"/>
    </location>
</feature>
<proteinExistence type="predicted"/>
<evidence type="ECO:0000313" key="1">
    <source>
        <dbReference type="EMBL" id="CAB4034076.1"/>
    </source>
</evidence>
<name>A0A7D9JPW6_PARCT</name>
<dbReference type="PANTHER" id="PTHR31511:SF12">
    <property type="entry name" value="RHO TERMINATION FACTOR N-TERMINAL DOMAIN-CONTAINING PROTEIN"/>
    <property type="match status" value="1"/>
</dbReference>
<dbReference type="OrthoDB" id="6415606at2759"/>
<accession>A0A7D9JPW6</accession>
<protein>
    <submittedName>
        <fullName evidence="1">Uncharacterized protein</fullName>
    </submittedName>
</protein>
<sequence>FHYEYMKKKYGVNAKLLFTDTDSLCYEVKTRDIYQDMLEDAELFDTSEYTQDHPLHSIRNKKVLGKMKVETHGIPIQEFIGLRPKMYSILYTENNKQVEKKTAKGIKKSVTKKKIRHDNYKICLLDKKQTKASMNQIRSNGHEIYSIKLNKIALSPYDDKRFILEDGVSTLAHGHYKINI</sequence>
<evidence type="ECO:0000313" key="2">
    <source>
        <dbReference type="Proteomes" id="UP001152795"/>
    </source>
</evidence>
<dbReference type="PANTHER" id="PTHR31511">
    <property type="entry name" value="PROTEIN CBG23764"/>
    <property type="match status" value="1"/>
</dbReference>
<reference evidence="1" key="1">
    <citation type="submission" date="2020-04" db="EMBL/GenBank/DDBJ databases">
        <authorList>
            <person name="Alioto T."/>
            <person name="Alioto T."/>
            <person name="Gomez Garrido J."/>
        </authorList>
    </citation>
    <scope>NUCLEOTIDE SEQUENCE</scope>
    <source>
        <strain evidence="1">A484AB</strain>
    </source>
</reference>
<keyword evidence="2" id="KW-1185">Reference proteome</keyword>
<dbReference type="Gene3D" id="3.90.1600.10">
    <property type="entry name" value="Palm domain of DNA polymerase"/>
    <property type="match status" value="1"/>
</dbReference>